<keyword evidence="3" id="KW-1185">Reference proteome</keyword>
<dbReference type="PANTHER" id="PTHR28272">
    <property type="entry name" value="RIBONUCLEASES P/MRP PROTEIN SUBUNIT POP3"/>
    <property type="match status" value="1"/>
</dbReference>
<dbReference type="AlphaFoldDB" id="A0A8X7NCA8"/>
<feature type="region of interest" description="Disordered" evidence="1">
    <location>
        <begin position="177"/>
        <end position="205"/>
    </location>
</feature>
<dbReference type="Proteomes" id="UP000078113">
    <property type="component" value="Unassembled WGS sequence"/>
</dbReference>
<feature type="compositionally biased region" description="Basic and acidic residues" evidence="1">
    <location>
        <begin position="540"/>
        <end position="561"/>
    </location>
</feature>
<dbReference type="GO" id="GO:0000172">
    <property type="term" value="C:ribonuclease MRP complex"/>
    <property type="evidence" value="ECO:0007669"/>
    <property type="project" value="TreeGrafter"/>
</dbReference>
<feature type="compositionally biased region" description="Low complexity" evidence="1">
    <location>
        <begin position="472"/>
        <end position="483"/>
    </location>
</feature>
<accession>A0A8X7NCA8</accession>
<comment type="caution">
    <text evidence="2">The sequence shown here is derived from an EMBL/GenBank/DDBJ whole genome shotgun (WGS) entry which is preliminary data.</text>
</comment>
<reference evidence="2" key="1">
    <citation type="submission" date="2016-04" db="EMBL/GenBank/DDBJ databases">
        <authorList>
            <person name="Nguyen H.D."/>
            <person name="Samba Siva P."/>
            <person name="Cullis J."/>
            <person name="Levesque C.A."/>
            <person name="Hambleton S."/>
        </authorList>
    </citation>
    <scope>NUCLEOTIDE SEQUENCE</scope>
    <source>
        <strain evidence="2">DAOMC 236422</strain>
    </source>
</reference>
<feature type="region of interest" description="Disordered" evidence="1">
    <location>
        <begin position="1"/>
        <end position="50"/>
    </location>
</feature>
<dbReference type="GO" id="GO:0006364">
    <property type="term" value="P:rRNA processing"/>
    <property type="evidence" value="ECO:0007669"/>
    <property type="project" value="InterPro"/>
</dbReference>
<evidence type="ECO:0000313" key="2">
    <source>
        <dbReference type="EMBL" id="KAE8271291.1"/>
    </source>
</evidence>
<feature type="compositionally biased region" description="Basic residues" evidence="1">
    <location>
        <begin position="102"/>
        <end position="112"/>
    </location>
</feature>
<feature type="region of interest" description="Disordered" evidence="1">
    <location>
        <begin position="374"/>
        <end position="745"/>
    </location>
</feature>
<organism evidence="2 3">
    <name type="scientific">Tilletia walkeri</name>
    <dbReference type="NCBI Taxonomy" id="117179"/>
    <lineage>
        <taxon>Eukaryota</taxon>
        <taxon>Fungi</taxon>
        <taxon>Dikarya</taxon>
        <taxon>Basidiomycota</taxon>
        <taxon>Ustilaginomycotina</taxon>
        <taxon>Exobasidiomycetes</taxon>
        <taxon>Tilletiales</taxon>
        <taxon>Tilletiaceae</taxon>
        <taxon>Tilletia</taxon>
    </lineage>
</organism>
<sequence>MSAVKTHSGPSRRAKGKTQQSAPGADASASTTKQTPAASTPTAQASTTSHPRTAVYRPLLASPFTVTWPTLSLADAEPLLHTLLEILVEHRIQLRDPPAKVTPKKKDKKKKAAAADPDAIEIDVAEDQPQEEEPPCVRPSWLHVGINAVNQSVEQSIATSVSDMHKDSKAASNLIAESGSTADATMSGTEPESADAAAAAADPTSPPSLPKMRFLFVCRADVDPPRLVAHLPMLTCTLNAISSSSSPSSTQGLCLLLPFSRDAELKIATQLKIRRCAVLGISEDAPSSALERLDGVLGTLRSRDAGGGSAGGQGTSALSPLRAPWLDAAVTVARSSIPTTSGGTTSDGSAAEGSGTSNRSLPVTFGIPYVSTSINNLTTSVPSDMNAARTRKKESRKGRKAAAALKKETEGQRKSGAMKGGARSAKAQVLGKETGKGKGDAQTKKKDAQGNKGTATAKGKASEKPKNGTAPKSAAGSAGAKLSESQRRRLRRQRLAEAQTGEKEKTVEPQQKTKQITAGKKEGTANVKSDKKGPNGGETSAKEKGKQKASEANGKKADSAGKKGTAPAAQQDKTTTPSQSKAAKQKQNQKEKEAAVGGTVPIAPKEAGQKRKRTDAVEGGADASTVTNGVVKNPVKAGKSKGGAAAGVVPKGNKANPAELGGGGGGPTSKKKRVEPSDGAVKATAGVAAAEGGAKTVVGKAPVGAAANGGVQAQKKKDGQGAGGGKGKEDGAVAAAATATATKAP</sequence>
<feature type="compositionally biased region" description="Basic residues" evidence="1">
    <location>
        <begin position="389"/>
        <end position="400"/>
    </location>
</feature>
<feature type="compositionally biased region" description="Low complexity" evidence="1">
    <location>
        <begin position="732"/>
        <end position="745"/>
    </location>
</feature>
<feature type="compositionally biased region" description="Basic and acidic residues" evidence="1">
    <location>
        <begin position="519"/>
        <end position="533"/>
    </location>
</feature>
<name>A0A8X7NCA8_9BASI</name>
<evidence type="ECO:0000313" key="3">
    <source>
        <dbReference type="Proteomes" id="UP000078113"/>
    </source>
</evidence>
<proteinExistence type="predicted"/>
<dbReference type="GO" id="GO:0000171">
    <property type="term" value="F:ribonuclease MRP activity"/>
    <property type="evidence" value="ECO:0007669"/>
    <property type="project" value="TreeGrafter"/>
</dbReference>
<feature type="compositionally biased region" description="Basic and acidic residues" evidence="1">
    <location>
        <begin position="433"/>
        <end position="449"/>
    </location>
</feature>
<feature type="region of interest" description="Disordered" evidence="1">
    <location>
        <begin position="98"/>
        <end position="118"/>
    </location>
</feature>
<dbReference type="EMBL" id="LWDG02000022">
    <property type="protein sequence ID" value="KAE8271291.1"/>
    <property type="molecule type" value="Genomic_DNA"/>
</dbReference>
<dbReference type="InterPro" id="IPR029064">
    <property type="entry name" value="Ribosomal_eL30-like_sf"/>
</dbReference>
<gene>
    <name evidence="2" type="ORF">A4X09_0g1036</name>
</gene>
<protein>
    <submittedName>
        <fullName evidence="2">Uncharacterized protein</fullName>
    </submittedName>
</protein>
<feature type="compositionally biased region" description="Polar residues" evidence="1">
    <location>
        <begin position="178"/>
        <end position="188"/>
    </location>
</feature>
<feature type="compositionally biased region" description="Low complexity" evidence="1">
    <location>
        <begin position="27"/>
        <end position="49"/>
    </location>
</feature>
<feature type="compositionally biased region" description="Low complexity" evidence="1">
    <location>
        <begin position="679"/>
        <end position="713"/>
    </location>
</feature>
<dbReference type="InterPro" id="IPR013241">
    <property type="entry name" value="RNase_P_Pop3"/>
</dbReference>
<evidence type="ECO:0000256" key="1">
    <source>
        <dbReference type="SAM" id="MobiDB-lite"/>
    </source>
</evidence>
<feature type="compositionally biased region" description="Low complexity" evidence="1">
    <location>
        <begin position="189"/>
        <end position="203"/>
    </location>
</feature>
<dbReference type="PANTHER" id="PTHR28272:SF1">
    <property type="entry name" value="RIBONUCLEASES P_MRP PROTEIN SUBUNIT POP3"/>
    <property type="match status" value="1"/>
</dbReference>
<dbReference type="GO" id="GO:0005655">
    <property type="term" value="C:nucleolar ribonuclease P complex"/>
    <property type="evidence" value="ECO:0007669"/>
    <property type="project" value="TreeGrafter"/>
</dbReference>
<dbReference type="GO" id="GO:0004526">
    <property type="term" value="F:ribonuclease P activity"/>
    <property type="evidence" value="ECO:0007669"/>
    <property type="project" value="TreeGrafter"/>
</dbReference>
<reference evidence="2" key="2">
    <citation type="journal article" date="2019" name="IMA Fungus">
        <title>Genome sequencing and comparison of five Tilletia species to identify candidate genes for the detection of regulated species infecting wheat.</title>
        <authorList>
            <person name="Nguyen H.D.T."/>
            <person name="Sultana T."/>
            <person name="Kesanakurti P."/>
            <person name="Hambleton S."/>
        </authorList>
    </citation>
    <scope>NUCLEOTIDE SEQUENCE</scope>
    <source>
        <strain evidence="2">DAOMC 236422</strain>
    </source>
</reference>
<feature type="compositionally biased region" description="Low complexity" evidence="1">
    <location>
        <begin position="646"/>
        <end position="655"/>
    </location>
</feature>
<feature type="region of interest" description="Disordered" evidence="1">
    <location>
        <begin position="336"/>
        <end position="361"/>
    </location>
</feature>
<dbReference type="GO" id="GO:0005829">
    <property type="term" value="C:cytosol"/>
    <property type="evidence" value="ECO:0007669"/>
    <property type="project" value="TreeGrafter"/>
</dbReference>
<feature type="compositionally biased region" description="Polar residues" evidence="1">
    <location>
        <begin position="374"/>
        <end position="383"/>
    </location>
</feature>
<dbReference type="Gene3D" id="3.30.1330.30">
    <property type="match status" value="1"/>
</dbReference>
<feature type="compositionally biased region" description="Low complexity" evidence="1">
    <location>
        <begin position="339"/>
        <end position="357"/>
    </location>
</feature>
<dbReference type="GO" id="GO:0008033">
    <property type="term" value="P:tRNA processing"/>
    <property type="evidence" value="ECO:0007669"/>
    <property type="project" value="InterPro"/>
</dbReference>
<dbReference type="GO" id="GO:0034965">
    <property type="term" value="P:intronic box C/D snoRNA processing"/>
    <property type="evidence" value="ECO:0007669"/>
    <property type="project" value="TreeGrafter"/>
</dbReference>